<evidence type="ECO:0000259" key="1">
    <source>
        <dbReference type="PROSITE" id="PS00028"/>
    </source>
</evidence>
<dbReference type="PROSITE" id="PS00028">
    <property type="entry name" value="ZINC_FINGER_C2H2_1"/>
    <property type="match status" value="1"/>
</dbReference>
<sequence>MPKAEVGSAKYVANKAKSKGLQKLKFFCQMCQKQCRDDNGFKCHIMSESHQRQMELFTENTEEYLDSFSL</sequence>
<dbReference type="InterPro" id="IPR056767">
    <property type="entry name" value="C2H2-Znf_KIN17"/>
</dbReference>
<protein>
    <recommendedName>
        <fullName evidence="1">C2H2-type domain-containing protein</fullName>
    </recommendedName>
</protein>
<dbReference type="RefSeq" id="XP_014151881.1">
    <property type="nucleotide sequence ID" value="XM_014296406.1"/>
</dbReference>
<reference evidence="2 3" key="1">
    <citation type="submission" date="2011-02" db="EMBL/GenBank/DDBJ databases">
        <title>The Genome Sequence of Sphaeroforma arctica JP610.</title>
        <authorList>
            <consortium name="The Broad Institute Genome Sequencing Platform"/>
            <person name="Russ C."/>
            <person name="Cuomo C."/>
            <person name="Young S.K."/>
            <person name="Zeng Q."/>
            <person name="Gargeya S."/>
            <person name="Alvarado L."/>
            <person name="Berlin A."/>
            <person name="Chapman S.B."/>
            <person name="Chen Z."/>
            <person name="Freedman E."/>
            <person name="Gellesch M."/>
            <person name="Goldberg J."/>
            <person name="Griggs A."/>
            <person name="Gujja S."/>
            <person name="Heilman E."/>
            <person name="Heiman D."/>
            <person name="Howarth C."/>
            <person name="Mehta T."/>
            <person name="Neiman D."/>
            <person name="Pearson M."/>
            <person name="Roberts A."/>
            <person name="Saif S."/>
            <person name="Shea T."/>
            <person name="Shenoy N."/>
            <person name="Sisk P."/>
            <person name="Stolte C."/>
            <person name="Sykes S."/>
            <person name="White J."/>
            <person name="Yandava C."/>
            <person name="Burger G."/>
            <person name="Gray M.W."/>
            <person name="Holland P.W.H."/>
            <person name="King N."/>
            <person name="Lang F.B.F."/>
            <person name="Roger A.J."/>
            <person name="Ruiz-Trillo I."/>
            <person name="Haas B."/>
            <person name="Nusbaum C."/>
            <person name="Birren B."/>
        </authorList>
    </citation>
    <scope>NUCLEOTIDE SEQUENCE [LARGE SCALE GENOMIC DNA]</scope>
    <source>
        <strain evidence="2 3">JP610</strain>
    </source>
</reference>
<evidence type="ECO:0000313" key="3">
    <source>
        <dbReference type="Proteomes" id="UP000054560"/>
    </source>
</evidence>
<dbReference type="Pfam" id="PF25095">
    <property type="entry name" value="C2H2-zf_KIN17"/>
    <property type="match status" value="1"/>
</dbReference>
<dbReference type="GeneID" id="25910080"/>
<dbReference type="GO" id="GO:0006974">
    <property type="term" value="P:DNA damage response"/>
    <property type="evidence" value="ECO:0007669"/>
    <property type="project" value="TreeGrafter"/>
</dbReference>
<dbReference type="eggNOG" id="KOG2837">
    <property type="taxonomic scope" value="Eukaryota"/>
</dbReference>
<dbReference type="GO" id="GO:0005634">
    <property type="term" value="C:nucleus"/>
    <property type="evidence" value="ECO:0007669"/>
    <property type="project" value="TreeGrafter"/>
</dbReference>
<gene>
    <name evidence="2" type="ORF">SARC_09576</name>
</gene>
<dbReference type="OrthoDB" id="10266249at2759"/>
<name>A0A0L0FMI2_9EUKA</name>
<dbReference type="InterPro" id="IPR036236">
    <property type="entry name" value="Znf_C2H2_sf"/>
</dbReference>
<organism evidence="2 3">
    <name type="scientific">Sphaeroforma arctica JP610</name>
    <dbReference type="NCBI Taxonomy" id="667725"/>
    <lineage>
        <taxon>Eukaryota</taxon>
        <taxon>Ichthyosporea</taxon>
        <taxon>Ichthyophonida</taxon>
        <taxon>Sphaeroforma</taxon>
    </lineage>
</organism>
<evidence type="ECO:0000313" key="2">
    <source>
        <dbReference type="EMBL" id="KNC77979.1"/>
    </source>
</evidence>
<dbReference type="AlphaFoldDB" id="A0A0L0FMI2"/>
<dbReference type="STRING" id="667725.A0A0L0FMI2"/>
<dbReference type="Proteomes" id="UP000054560">
    <property type="component" value="Unassembled WGS sequence"/>
</dbReference>
<dbReference type="SUPFAM" id="SSF57667">
    <property type="entry name" value="beta-beta-alpha zinc fingers"/>
    <property type="match status" value="1"/>
</dbReference>
<keyword evidence="3" id="KW-1185">Reference proteome</keyword>
<dbReference type="EMBL" id="KQ242586">
    <property type="protein sequence ID" value="KNC77979.1"/>
    <property type="molecule type" value="Genomic_DNA"/>
</dbReference>
<feature type="domain" description="C2H2-type" evidence="1">
    <location>
        <begin position="28"/>
        <end position="50"/>
    </location>
</feature>
<dbReference type="GO" id="GO:0006260">
    <property type="term" value="P:DNA replication"/>
    <property type="evidence" value="ECO:0007669"/>
    <property type="project" value="TreeGrafter"/>
</dbReference>
<dbReference type="InterPro" id="IPR013087">
    <property type="entry name" value="Znf_C2H2_type"/>
</dbReference>
<dbReference type="GO" id="GO:0003690">
    <property type="term" value="F:double-stranded DNA binding"/>
    <property type="evidence" value="ECO:0007669"/>
    <property type="project" value="TreeGrafter"/>
</dbReference>
<proteinExistence type="predicted"/>
<feature type="non-terminal residue" evidence="2">
    <location>
        <position position="70"/>
    </location>
</feature>
<dbReference type="InterPro" id="IPR037321">
    <property type="entry name" value="KIN17-like"/>
</dbReference>
<dbReference type="PANTHER" id="PTHR12805">
    <property type="entry name" value="KIN17 KIN, ANTIGENIC DETERMINANT OF RECA PROTEIN HOMOLOG"/>
    <property type="match status" value="1"/>
</dbReference>
<accession>A0A0L0FMI2</accession>
<dbReference type="PANTHER" id="PTHR12805:SF0">
    <property type="entry name" value="DNA_RNA-BINDING PROTEIN KIN17"/>
    <property type="match status" value="1"/>
</dbReference>